<reference evidence="1 2" key="1">
    <citation type="submission" date="2020-07" db="EMBL/GenBank/DDBJ databases">
        <title>Comparative genomics of pyrophilous fungi reveals a link between fire events and developmental genes.</title>
        <authorList>
            <consortium name="DOE Joint Genome Institute"/>
            <person name="Steindorff A.S."/>
            <person name="Carver A."/>
            <person name="Calhoun S."/>
            <person name="Stillman K."/>
            <person name="Liu H."/>
            <person name="Lipzen A."/>
            <person name="Pangilinan J."/>
            <person name="Labutti K."/>
            <person name="Bruns T.D."/>
            <person name="Grigoriev I.V."/>
        </authorList>
    </citation>
    <scope>NUCLEOTIDE SEQUENCE [LARGE SCALE GENOMIC DNA]</scope>
    <source>
        <strain evidence="1 2">CBS 144469</strain>
    </source>
</reference>
<organism evidence="1 2">
    <name type="scientific">Ephemerocybe angulata</name>
    <dbReference type="NCBI Taxonomy" id="980116"/>
    <lineage>
        <taxon>Eukaryota</taxon>
        <taxon>Fungi</taxon>
        <taxon>Dikarya</taxon>
        <taxon>Basidiomycota</taxon>
        <taxon>Agaricomycotina</taxon>
        <taxon>Agaricomycetes</taxon>
        <taxon>Agaricomycetidae</taxon>
        <taxon>Agaricales</taxon>
        <taxon>Agaricineae</taxon>
        <taxon>Psathyrellaceae</taxon>
        <taxon>Ephemerocybe</taxon>
    </lineage>
</organism>
<keyword evidence="2" id="KW-1185">Reference proteome</keyword>
<dbReference type="EMBL" id="JACGCI010000303">
    <property type="protein sequence ID" value="KAF6741021.1"/>
    <property type="molecule type" value="Genomic_DNA"/>
</dbReference>
<comment type="caution">
    <text evidence="1">The sequence shown here is derived from an EMBL/GenBank/DDBJ whole genome shotgun (WGS) entry which is preliminary data.</text>
</comment>
<evidence type="ECO:0000313" key="1">
    <source>
        <dbReference type="EMBL" id="KAF6741021.1"/>
    </source>
</evidence>
<name>A0A8H6LTY7_9AGAR</name>
<protein>
    <recommendedName>
        <fullName evidence="3">DUF4218 domain-containing protein</fullName>
    </recommendedName>
</protein>
<dbReference type="PANTHER" id="PTHR46579:SF2">
    <property type="entry name" value="C2H2-TYPE DOMAIN-CONTAINING PROTEIN"/>
    <property type="match status" value="1"/>
</dbReference>
<gene>
    <name evidence="1" type="ORF">DFP72DRAFT_995748</name>
</gene>
<evidence type="ECO:0000313" key="2">
    <source>
        <dbReference type="Proteomes" id="UP000521943"/>
    </source>
</evidence>
<dbReference type="AlphaFoldDB" id="A0A8H6LTY7"/>
<dbReference type="OrthoDB" id="3248986at2759"/>
<accession>A0A8H6LTY7</accession>
<dbReference type="PANTHER" id="PTHR46579">
    <property type="entry name" value="F5/8 TYPE C DOMAIN-CONTAINING PROTEIN-RELATED"/>
    <property type="match status" value="1"/>
</dbReference>
<dbReference type="Proteomes" id="UP000521943">
    <property type="component" value="Unassembled WGS sequence"/>
</dbReference>
<sequence length="302" mass="34495">MNPVFRPLVDSLLRFWQTGVYFAHTASHPHGCLVRAIIAALVCDIPGMRKVAGFAGHSANLFCSFCKLLKNQIHNLDRDSWTPRTREGHMEDALKSSKRTGVRWSELLRLPYWNPLEFAVVDSMHNLFLNNCKNHCRKVWGMDSSDILDAIVLGEVVDDIKKTTLPSWIAAPSQNIGTKKQGKLSADQWRVLCTVSLVITLVRLWGEGGEQATSRKWLDNFLALVTAIKYATKRSTTEESITIVDDHLQLYLKGLVELFSRDVLTVNHHLSLHLPAFLRRLGPVHGWWTFAFERYNRHYTTF</sequence>
<evidence type="ECO:0008006" key="3">
    <source>
        <dbReference type="Google" id="ProtNLM"/>
    </source>
</evidence>
<proteinExistence type="predicted"/>